<dbReference type="InterPro" id="IPR038020">
    <property type="entry name" value="MbtH-like_sf"/>
</dbReference>
<dbReference type="GO" id="GO:0019290">
    <property type="term" value="P:siderophore biosynthetic process"/>
    <property type="evidence" value="ECO:0007669"/>
    <property type="project" value="TreeGrafter"/>
</dbReference>
<organism evidence="2 3">
    <name type="scientific">Pseudescherichia vulneris NBRC 102420</name>
    <dbReference type="NCBI Taxonomy" id="1115515"/>
    <lineage>
        <taxon>Bacteria</taxon>
        <taxon>Pseudomonadati</taxon>
        <taxon>Pseudomonadota</taxon>
        <taxon>Gammaproteobacteria</taxon>
        <taxon>Enterobacterales</taxon>
        <taxon>Enterobacteriaceae</taxon>
        <taxon>Pseudescherichia</taxon>
    </lineage>
</organism>
<evidence type="ECO:0000313" key="3">
    <source>
        <dbReference type="Proteomes" id="UP000029462"/>
    </source>
</evidence>
<dbReference type="Pfam" id="PF03621">
    <property type="entry name" value="MbtH"/>
    <property type="match status" value="1"/>
</dbReference>
<dbReference type="SUPFAM" id="SSF160582">
    <property type="entry name" value="MbtH-like"/>
    <property type="match status" value="1"/>
</dbReference>
<protein>
    <recommendedName>
        <fullName evidence="1">MbtH-like domain-containing protein</fullName>
    </recommendedName>
</protein>
<gene>
    <name evidence="2" type="primary">ybdZ</name>
    <name evidence="2" type="ORF">EV102420_12_02390</name>
</gene>
<dbReference type="GO" id="GO:0005829">
    <property type="term" value="C:cytosol"/>
    <property type="evidence" value="ECO:0007669"/>
    <property type="project" value="TreeGrafter"/>
</dbReference>
<dbReference type="SMART" id="SM00923">
    <property type="entry name" value="MbtH"/>
    <property type="match status" value="1"/>
</dbReference>
<dbReference type="EMBL" id="BBMZ01000012">
    <property type="protein sequence ID" value="GAL58732.1"/>
    <property type="molecule type" value="Genomic_DNA"/>
</dbReference>
<dbReference type="STRING" id="1115515.EV102420_12_02390"/>
<dbReference type="OrthoDB" id="7584480at2"/>
<dbReference type="InterPro" id="IPR037407">
    <property type="entry name" value="MLP_fam"/>
</dbReference>
<dbReference type="RefSeq" id="WP_042391909.1">
    <property type="nucleotide sequence ID" value="NZ_BBMZ01000012.1"/>
</dbReference>
<dbReference type="Proteomes" id="UP000029462">
    <property type="component" value="Unassembled WGS sequence"/>
</dbReference>
<keyword evidence="3" id="KW-1185">Reference proteome</keyword>
<comment type="caution">
    <text evidence="2">The sequence shown here is derived from an EMBL/GenBank/DDBJ whole genome shotgun (WGS) entry which is preliminary data.</text>
</comment>
<evidence type="ECO:0000259" key="1">
    <source>
        <dbReference type="SMART" id="SM00923"/>
    </source>
</evidence>
<dbReference type="PANTHER" id="PTHR38444:SF1">
    <property type="entry name" value="ENTEROBACTIN BIOSYNTHESIS PROTEIN YBDZ"/>
    <property type="match status" value="1"/>
</dbReference>
<evidence type="ECO:0000313" key="2">
    <source>
        <dbReference type="EMBL" id="GAL58732.1"/>
    </source>
</evidence>
<accession>A0A090VU59</accession>
<dbReference type="Gene3D" id="3.90.820.10">
    <property type="entry name" value="Structural Genomics, Unknown Function 30-nov-00 1gh9 Mol_id"/>
    <property type="match status" value="1"/>
</dbReference>
<dbReference type="eggNOG" id="COG3251">
    <property type="taxonomic scope" value="Bacteria"/>
</dbReference>
<reference evidence="2 3" key="1">
    <citation type="submission" date="2014-09" db="EMBL/GenBank/DDBJ databases">
        <title>Whole genome shotgun sequence of Escherichia vulneris NBRC 102420.</title>
        <authorList>
            <person name="Yoshida Y."/>
            <person name="Hosoyama A."/>
            <person name="Tsuchikane K."/>
            <person name="Ohji S."/>
            <person name="Ichikawa N."/>
            <person name="Kimura A."/>
            <person name="Yamazoe A."/>
            <person name="Ezaki T."/>
            <person name="Fujita N."/>
        </authorList>
    </citation>
    <scope>NUCLEOTIDE SEQUENCE [LARGE SCALE GENOMIC DNA]</scope>
    <source>
        <strain evidence="2 3">NBRC 102420</strain>
    </source>
</reference>
<proteinExistence type="predicted"/>
<dbReference type="InterPro" id="IPR005153">
    <property type="entry name" value="MbtH-like_dom"/>
</dbReference>
<dbReference type="PANTHER" id="PTHR38444">
    <property type="entry name" value="ENTEROBACTIN BIOSYNTHESIS PROTEIN YBDZ"/>
    <property type="match status" value="1"/>
</dbReference>
<name>A0A090VU59_PSEVU</name>
<feature type="domain" description="MbtH-like" evidence="1">
    <location>
        <begin position="5"/>
        <end position="55"/>
    </location>
</feature>
<sequence>MEFSNPFDDPEGQFYILQNAQRCYSLWPQQCALPQGWNVVADPQPPSVCHAWLSEQWQNITPAYHAR</sequence>
<dbReference type="AlphaFoldDB" id="A0A090VU59"/>